<feature type="region of interest" description="Disordered" evidence="1">
    <location>
        <begin position="1"/>
        <end position="23"/>
    </location>
</feature>
<dbReference type="EMBL" id="PGOL01003246">
    <property type="protein sequence ID" value="PKI41973.1"/>
    <property type="molecule type" value="Genomic_DNA"/>
</dbReference>
<accession>A0A2I0IDU7</accession>
<evidence type="ECO:0000313" key="2">
    <source>
        <dbReference type="EMBL" id="PKI41973.1"/>
    </source>
</evidence>
<protein>
    <submittedName>
        <fullName evidence="2">Uncharacterized protein</fullName>
    </submittedName>
</protein>
<evidence type="ECO:0000256" key="1">
    <source>
        <dbReference type="SAM" id="MobiDB-lite"/>
    </source>
</evidence>
<keyword evidence="3" id="KW-1185">Reference proteome</keyword>
<comment type="caution">
    <text evidence="2">The sequence shown here is derived from an EMBL/GenBank/DDBJ whole genome shotgun (WGS) entry which is preliminary data.</text>
</comment>
<organism evidence="2 3">
    <name type="scientific">Punica granatum</name>
    <name type="common">Pomegranate</name>
    <dbReference type="NCBI Taxonomy" id="22663"/>
    <lineage>
        <taxon>Eukaryota</taxon>
        <taxon>Viridiplantae</taxon>
        <taxon>Streptophyta</taxon>
        <taxon>Embryophyta</taxon>
        <taxon>Tracheophyta</taxon>
        <taxon>Spermatophyta</taxon>
        <taxon>Magnoliopsida</taxon>
        <taxon>eudicotyledons</taxon>
        <taxon>Gunneridae</taxon>
        <taxon>Pentapetalae</taxon>
        <taxon>rosids</taxon>
        <taxon>malvids</taxon>
        <taxon>Myrtales</taxon>
        <taxon>Lythraceae</taxon>
        <taxon>Punica</taxon>
    </lineage>
</organism>
<evidence type="ECO:0000313" key="3">
    <source>
        <dbReference type="Proteomes" id="UP000233551"/>
    </source>
</evidence>
<reference evidence="2 3" key="1">
    <citation type="submission" date="2017-11" db="EMBL/GenBank/DDBJ databases">
        <title>De-novo sequencing of pomegranate (Punica granatum L.) genome.</title>
        <authorList>
            <person name="Akparov Z."/>
            <person name="Amiraslanov A."/>
            <person name="Hajiyeva S."/>
            <person name="Abbasov M."/>
            <person name="Kaur K."/>
            <person name="Hamwieh A."/>
            <person name="Solovyev V."/>
            <person name="Salamov A."/>
            <person name="Braich B."/>
            <person name="Kosarev P."/>
            <person name="Mahmoud A."/>
            <person name="Hajiyev E."/>
            <person name="Babayeva S."/>
            <person name="Izzatullayeva V."/>
            <person name="Mammadov A."/>
            <person name="Mammadov A."/>
            <person name="Sharifova S."/>
            <person name="Ojaghi J."/>
            <person name="Eynullazada K."/>
            <person name="Bayramov B."/>
            <person name="Abdulazimova A."/>
            <person name="Shahmuradov I."/>
        </authorList>
    </citation>
    <scope>NUCLEOTIDE SEQUENCE [LARGE SCALE GENOMIC DNA]</scope>
    <source>
        <strain evidence="3">cv. AG2017</strain>
        <tissue evidence="2">Leaf</tissue>
    </source>
</reference>
<proteinExistence type="predicted"/>
<dbReference type="STRING" id="22663.A0A2I0IDU7"/>
<gene>
    <name evidence="2" type="ORF">CRG98_037633</name>
</gene>
<sequence length="901" mass="98278">MSSAPGFSRESSRGKPVGQNGVLTPAPQVRRATSLVPLVTLPGRITPQVRRANSLVPLATLPGLITRASLLFCIASSRSHLALLLKLCCVFEPVRAYFPAPQVRRANSLVPLATLPGLITRASLLFCIASSRSHLALLLKLCCVFEPVRAYFPAPQVRRATSLVLLLTLPGLLTRASLLSCTLSLSSLLACVSCNLAGSANPSPSQLARASCNLAGSANPCEITFLQRKFAEPNRSCLLQPCRVCYPVRDYFPTTQVRRAKSLVPLATLPGLLSRARLLSYNASSPSQIARASCNLAGSAIPCEITFLQRKFAEPNRSCLLQPCRVCYPVRDYFPTTQVRRAKSLVPLATLPGLLSRARLLSYNASSPSQIARASCNLAGSAIPCEITFLQRKFAEPNRSCLLQPCRVCYPVRDYFPTTQVRRAKSLVPLATLPGLLSRARLLSYNASSPSQIARASCNLAGSAIPCEITFLQRKFAEPNRSCLLQPCRVCYPVRDYFPTTQVRRAKSLVPLATLPGLLSRARLLSYNASSPSQIARASCNLAGSAIPCEITFLQRKFAEPNRSCLLQPCRVCYPVRDYFPTTQVRRAKSLVPLATLPGLLSRARLLSYNASSPSQIARASCNLAGSAIPCEITFLQRKFAEPNRSCLLQPCRVCYPVRDYFPTTQVRRAKSLVPLATLPGLLSRARLLSYNASSPSQIARASCNLAGSAIPCEITFLQRKFAEPNRSCLLQPCRVCYPVRDYFPTTQVRRAKSLVPLATLPGLLSRARLLSYNASSPSQIARASCNLAGSAIPCEITFLQRKFAEPNRSCLLQPCRVCYPVRDYFPTTQVRRAKSLVPLATLPGLLTRVSLLSCTTSSPSHLARASCNLAGSANPCEFTFLQRNFAEPPPSCLMQPCRIC</sequence>
<name>A0A2I0IDU7_PUNGR</name>
<dbReference type="AlphaFoldDB" id="A0A2I0IDU7"/>
<dbReference type="Proteomes" id="UP000233551">
    <property type="component" value="Unassembled WGS sequence"/>
</dbReference>